<feature type="region of interest" description="Disordered" evidence="1">
    <location>
        <begin position="93"/>
        <end position="178"/>
    </location>
</feature>
<feature type="compositionally biased region" description="Basic and acidic residues" evidence="1">
    <location>
        <begin position="143"/>
        <end position="162"/>
    </location>
</feature>
<feature type="compositionally biased region" description="Basic and acidic residues" evidence="1">
    <location>
        <begin position="106"/>
        <end position="128"/>
    </location>
</feature>
<gene>
    <name evidence="2" type="ORF">Tco_1002171</name>
</gene>
<reference evidence="2" key="1">
    <citation type="journal article" date="2022" name="Int. J. Mol. Sci.">
        <title>Draft Genome of Tanacetum Coccineum: Genomic Comparison of Closely Related Tanacetum-Family Plants.</title>
        <authorList>
            <person name="Yamashiro T."/>
            <person name="Shiraishi A."/>
            <person name="Nakayama K."/>
            <person name="Satake H."/>
        </authorList>
    </citation>
    <scope>NUCLEOTIDE SEQUENCE</scope>
</reference>
<comment type="caution">
    <text evidence="2">The sequence shown here is derived from an EMBL/GenBank/DDBJ whole genome shotgun (WGS) entry which is preliminary data.</text>
</comment>
<keyword evidence="3" id="KW-1185">Reference proteome</keyword>
<proteinExistence type="predicted"/>
<dbReference type="EMBL" id="BQNB010017036">
    <property type="protein sequence ID" value="GJT58638.1"/>
    <property type="molecule type" value="Genomic_DNA"/>
</dbReference>
<protein>
    <submittedName>
        <fullName evidence="2">Uncharacterized protein</fullName>
    </submittedName>
</protein>
<dbReference type="Proteomes" id="UP001151760">
    <property type="component" value="Unassembled WGS sequence"/>
</dbReference>
<reference evidence="2" key="2">
    <citation type="submission" date="2022-01" db="EMBL/GenBank/DDBJ databases">
        <authorList>
            <person name="Yamashiro T."/>
            <person name="Shiraishi A."/>
            <person name="Satake H."/>
            <person name="Nakayama K."/>
        </authorList>
    </citation>
    <scope>NUCLEOTIDE SEQUENCE</scope>
</reference>
<accession>A0ABQ5F6Z2</accession>
<evidence type="ECO:0000256" key="1">
    <source>
        <dbReference type="SAM" id="MobiDB-lite"/>
    </source>
</evidence>
<evidence type="ECO:0000313" key="3">
    <source>
        <dbReference type="Proteomes" id="UP001151760"/>
    </source>
</evidence>
<organism evidence="2 3">
    <name type="scientific">Tanacetum coccineum</name>
    <dbReference type="NCBI Taxonomy" id="301880"/>
    <lineage>
        <taxon>Eukaryota</taxon>
        <taxon>Viridiplantae</taxon>
        <taxon>Streptophyta</taxon>
        <taxon>Embryophyta</taxon>
        <taxon>Tracheophyta</taxon>
        <taxon>Spermatophyta</taxon>
        <taxon>Magnoliopsida</taxon>
        <taxon>eudicotyledons</taxon>
        <taxon>Gunneridae</taxon>
        <taxon>Pentapetalae</taxon>
        <taxon>asterids</taxon>
        <taxon>campanulids</taxon>
        <taxon>Asterales</taxon>
        <taxon>Asteraceae</taxon>
        <taxon>Asteroideae</taxon>
        <taxon>Anthemideae</taxon>
        <taxon>Anthemidinae</taxon>
        <taxon>Tanacetum</taxon>
    </lineage>
</organism>
<evidence type="ECO:0000313" key="2">
    <source>
        <dbReference type="EMBL" id="GJT58638.1"/>
    </source>
</evidence>
<name>A0ABQ5F6Z2_9ASTR</name>
<sequence length="191" mass="21012">MANSLCWGLNVDIGNIPFSDLVAKLINGRRKGKRMSAILDICLLSLNICWAKNTRMTSSRRFIPNHISATSFKSSSANEDHCAACWSAQSINRSEKKKIPSSPEPKTSKNARESQSKKQVTETQHAKESIAIANATKSLEASESAKELRNQPKPSDAKKEQVTIDEEAIEDPLAIDSGINSMENVNLDELL</sequence>